<dbReference type="SUPFAM" id="SSF51735">
    <property type="entry name" value="NAD(P)-binding Rossmann-fold domains"/>
    <property type="match status" value="1"/>
</dbReference>
<keyword evidence="2" id="KW-1185">Reference proteome</keyword>
<dbReference type="EMBL" id="JACGWV010000001">
    <property type="protein sequence ID" value="MBA8808490.1"/>
    <property type="molecule type" value="Genomic_DNA"/>
</dbReference>
<dbReference type="PANTHER" id="PTHR13812:SF19">
    <property type="entry name" value="KETIMINE REDUCTASE MU-CRYSTALLIN"/>
    <property type="match status" value="1"/>
</dbReference>
<accession>A0A7W3J911</accession>
<dbReference type="InterPro" id="IPR003462">
    <property type="entry name" value="ODC_Mu_crystall"/>
</dbReference>
<dbReference type="Pfam" id="PF02423">
    <property type="entry name" value="OCD_Mu_crystall"/>
    <property type="match status" value="1"/>
</dbReference>
<protein>
    <submittedName>
        <fullName evidence="1">Ornithine cyclodeaminase/alanine dehydrogenase-like protein (Mu-crystallin family)</fullName>
    </submittedName>
</protein>
<gene>
    <name evidence="1" type="ORF">FHX71_002432</name>
</gene>
<proteinExistence type="predicted"/>
<organism evidence="1 2">
    <name type="scientific">Promicromonospora sukumoe</name>
    <dbReference type="NCBI Taxonomy" id="88382"/>
    <lineage>
        <taxon>Bacteria</taxon>
        <taxon>Bacillati</taxon>
        <taxon>Actinomycetota</taxon>
        <taxon>Actinomycetes</taxon>
        <taxon>Micrococcales</taxon>
        <taxon>Promicromonosporaceae</taxon>
        <taxon>Promicromonospora</taxon>
    </lineage>
</organism>
<dbReference type="AlphaFoldDB" id="A0A7W3J911"/>
<dbReference type="InterPro" id="IPR036291">
    <property type="entry name" value="NAD(P)-bd_dom_sf"/>
</dbReference>
<reference evidence="1 2" key="1">
    <citation type="submission" date="2020-07" db="EMBL/GenBank/DDBJ databases">
        <title>Sequencing the genomes of 1000 actinobacteria strains.</title>
        <authorList>
            <person name="Klenk H.-P."/>
        </authorList>
    </citation>
    <scope>NUCLEOTIDE SEQUENCE [LARGE SCALE GENOMIC DNA]</scope>
    <source>
        <strain evidence="1 2">DSM 44121</strain>
    </source>
</reference>
<dbReference type="PIRSF" id="PIRSF001439">
    <property type="entry name" value="CryM"/>
    <property type="match status" value="1"/>
</dbReference>
<dbReference type="Gene3D" id="3.30.1780.10">
    <property type="entry name" value="ornithine cyclodeaminase, domain 1"/>
    <property type="match status" value="1"/>
</dbReference>
<name>A0A7W3J911_9MICO</name>
<evidence type="ECO:0000313" key="2">
    <source>
        <dbReference type="Proteomes" id="UP000540568"/>
    </source>
</evidence>
<sequence>MPTRVLTSEQVEELVEPEGLLASLDQAHRWLAAGLAAQPAPHAFRAPGDRTADGPAVVPMASFAPGLGLFAVKVLADRPRDRGLGLPAQRSTISVYSAETGECVGLLDGRAVTRLRTAAVTALATRTLARPGARRVALLGAGALAREHAHALAHVLDLDEVRVWSRSPERGLALAESLTAAGLPAVATVDARAAVAGADVVCTLTPAEAPVLRADWLSPGTHVNAVGSPPRPEFSEVPPEVFARAAVTVVDARVVALADSGNVRNAIAAGALTAGDLVELGEVLVGDAAGRTDAADLTVFNSVGIGLQDLAAADHVLRRAADAEAGTMVRTRA</sequence>
<dbReference type="RefSeq" id="WP_182616518.1">
    <property type="nucleotide sequence ID" value="NZ_BAAATF010000003.1"/>
</dbReference>
<dbReference type="Gene3D" id="3.40.50.720">
    <property type="entry name" value="NAD(P)-binding Rossmann-like Domain"/>
    <property type="match status" value="1"/>
</dbReference>
<evidence type="ECO:0000313" key="1">
    <source>
        <dbReference type="EMBL" id="MBA8808490.1"/>
    </source>
</evidence>
<comment type="caution">
    <text evidence="1">The sequence shown here is derived from an EMBL/GenBank/DDBJ whole genome shotgun (WGS) entry which is preliminary data.</text>
</comment>
<dbReference type="Proteomes" id="UP000540568">
    <property type="component" value="Unassembled WGS sequence"/>
</dbReference>
<dbReference type="InterPro" id="IPR023401">
    <property type="entry name" value="ODC_N"/>
</dbReference>
<dbReference type="PANTHER" id="PTHR13812">
    <property type="entry name" value="KETIMINE REDUCTASE MU-CRYSTALLIN"/>
    <property type="match status" value="1"/>
</dbReference>
<dbReference type="GO" id="GO:0005737">
    <property type="term" value="C:cytoplasm"/>
    <property type="evidence" value="ECO:0007669"/>
    <property type="project" value="TreeGrafter"/>
</dbReference>